<protein>
    <recommendedName>
        <fullName evidence="3">Radical SAM protein</fullName>
    </recommendedName>
</protein>
<dbReference type="SUPFAM" id="SSF102114">
    <property type="entry name" value="Radical SAM enzymes"/>
    <property type="match status" value="1"/>
</dbReference>
<name>A0A7U6GKG6_9GAMM</name>
<evidence type="ECO:0000313" key="1">
    <source>
        <dbReference type="EMBL" id="BAO45313.1"/>
    </source>
</evidence>
<dbReference type="AlphaFoldDB" id="A0A7U6GKG6"/>
<reference evidence="1 2" key="1">
    <citation type="journal article" date="2014" name="PLoS ONE">
        <title>Physiological and genomic features of a novel sulfur-oxidizing gammaproteobacterium belonging to a previously uncultivated symbiotic lineage isolated from a hydrothermal vent.</title>
        <authorList>
            <person name="Nunoura T."/>
            <person name="Takaki Y."/>
            <person name="Kazama H."/>
            <person name="Kakuta J."/>
            <person name="Shimamura S."/>
            <person name="Makita H."/>
            <person name="Hirai M."/>
            <person name="Miyazaki M."/>
            <person name="Takai K."/>
        </authorList>
    </citation>
    <scope>NUCLEOTIDE SEQUENCE [LARGE SCALE GENOMIC DNA]</scope>
    <source>
        <strain evidence="1 2">Hiromi1</strain>
    </source>
</reference>
<organism evidence="1 2">
    <name type="scientific">Thiolapillus brandeum</name>
    <dbReference type="NCBI Taxonomy" id="1076588"/>
    <lineage>
        <taxon>Bacteria</taxon>
        <taxon>Pseudomonadati</taxon>
        <taxon>Pseudomonadota</taxon>
        <taxon>Gammaproteobacteria</taxon>
        <taxon>Chromatiales</taxon>
        <taxon>Sedimenticolaceae</taxon>
        <taxon>Thiolapillus</taxon>
    </lineage>
</organism>
<dbReference type="InterPro" id="IPR058240">
    <property type="entry name" value="rSAM_sf"/>
</dbReference>
<dbReference type="KEGG" id="tbn:TBH_C2403"/>
<sequence>MAARCLTGELLHFPESLRENLYFMSALPQATAQERSELFPVYLENMRQRFKSEINRFTGGDMARLLKGNGQAADLSFLMTYVYAWHWLRRHVPEAYRPALLASFKGGSRAFLMELLEGSDSAGDFVTGYVGHWLATPGPGPAQREQLLRLLAHQGDDAQALVQQVLTLWEGLGLFREPEKKAYARIAARERSRYGEMLEQVDRERLELIDKIAQKPPKSVKFTKLGMIPHMGCPQTCRHCMFVWRPLVKGREQADQLYDLVDAHTSSVLFTGGDLTRHMGHFYKAIRRMRHVRTFAILLNGDFAHDRTAVQAMLGEMKQALARRPGGWPKARVLLQISFDEFHQEVILDRKGRLKERIPVAKIANIVEEAPKYPGIQLALLHKQNCLNFSMDLFRQGVFGRLAAELGRRGHRLQVLSTAPSGRLKTNPYTGQRGQLLKDASFVLEDYPDSPILLTSSTIDAYGRAELLEPGEAVKEKEFLAEVLSRPRSPGQGFDTDLMFWFNGWATLFSAVHICLGNVYEEGADIVLARQRKDPLSQALANFDRRLLDFYAEKRDDLPHHLEQATGPHHLFHVITQDADMRLHMTRRLLA</sequence>
<keyword evidence="2" id="KW-1185">Reference proteome</keyword>
<proteinExistence type="predicted"/>
<dbReference type="Proteomes" id="UP000031631">
    <property type="component" value="Chromosome"/>
</dbReference>
<accession>A0A7U6GKG6</accession>
<gene>
    <name evidence="1" type="ORF">TBH_C2403</name>
</gene>
<evidence type="ECO:0000313" key="2">
    <source>
        <dbReference type="Proteomes" id="UP000031631"/>
    </source>
</evidence>
<dbReference type="EMBL" id="AP012273">
    <property type="protein sequence ID" value="BAO45313.1"/>
    <property type="molecule type" value="Genomic_DNA"/>
</dbReference>
<evidence type="ECO:0008006" key="3">
    <source>
        <dbReference type="Google" id="ProtNLM"/>
    </source>
</evidence>